<evidence type="ECO:0000256" key="3">
    <source>
        <dbReference type="ARBA" id="ARBA00022448"/>
    </source>
</evidence>
<keyword evidence="4 12" id="KW-0762">Sugar transport</keyword>
<sequence length="534" mass="58378">MTGGGFSVSAPAAAGTEFEAKITPIVIISCIMAATGGLMFGYDVGVSGGVTSMNDFLEKFFPKVYRKKNQSGVESNYCKYDNQGLQLFTSSLYLAGLTATFFASYTTRRFGRRITMLIAGIFFIAGVIFNGAAQNLDMLIVGRILLGCGVGFANQAVPLFLSEIAPTRIRGGLNILFQLNVTIGILFANLINYGTSKIHPWGWRLSLGLAGIPAFLLTFGALLVVDTPNSLIERGRLDEGKAVLRRIRGTDNVQSEYDEIVGASEAARQVKHPFRNLLKRRNRPQLVIAVAMQIFQQFTGINAIMFYAPVLFNTLGFKSDASLYSAVITGAVNVLSTVVSIYSVDRLGRRALLLEAGVQMFLSQVVIAAVLGVKLTGDQSEGLGKGWAVLVVLMVCVFVSAFAWSWGPLGWLIPSETFPLETRSAGQSVTVCTNLLFTFVIAQAFLSMLCKMKYGIFAFFSGWVLIMSVFVFFFLPETKNVPIEEMTERVWKKHWFWKRYVLDEQDDHDFLDGKTAAAAANGSGGRKVLAAVEP</sequence>
<feature type="transmembrane region" description="Helical" evidence="10">
    <location>
        <begin position="203"/>
        <end position="225"/>
    </location>
</feature>
<evidence type="ECO:0000256" key="5">
    <source>
        <dbReference type="ARBA" id="ARBA00022692"/>
    </source>
</evidence>
<dbReference type="PROSITE" id="PS50850">
    <property type="entry name" value="MFS"/>
    <property type="match status" value="1"/>
</dbReference>
<feature type="transmembrane region" description="Helical" evidence="10">
    <location>
        <begin position="114"/>
        <end position="133"/>
    </location>
</feature>
<feature type="transmembrane region" description="Helical" evidence="10">
    <location>
        <begin position="454"/>
        <end position="475"/>
    </location>
</feature>
<feature type="transmembrane region" description="Helical" evidence="10">
    <location>
        <begin position="173"/>
        <end position="191"/>
    </location>
</feature>
<keyword evidence="5 10" id="KW-0812">Transmembrane</keyword>
<feature type="transmembrane region" description="Helical" evidence="10">
    <location>
        <begin position="428"/>
        <end position="448"/>
    </location>
</feature>
<dbReference type="PRINTS" id="PR00171">
    <property type="entry name" value="SUGRTRNSPORT"/>
</dbReference>
<keyword evidence="8 10" id="KW-0472">Membrane</keyword>
<comment type="caution">
    <text evidence="12">The sequence shown here is derived from an EMBL/GenBank/DDBJ whole genome shotgun (WGS) entry which is preliminary data.</text>
</comment>
<dbReference type="Pfam" id="PF00083">
    <property type="entry name" value="Sugar_tr"/>
    <property type="match status" value="1"/>
</dbReference>
<dbReference type="GO" id="GO:0015293">
    <property type="term" value="F:symporter activity"/>
    <property type="evidence" value="ECO:0007669"/>
    <property type="project" value="UniProtKB-KW"/>
</dbReference>
<dbReference type="AlphaFoldDB" id="A0AAP0BUQ5"/>
<dbReference type="PANTHER" id="PTHR23500">
    <property type="entry name" value="SOLUTE CARRIER FAMILY 2, FACILITATED GLUCOSE TRANSPORTER"/>
    <property type="match status" value="1"/>
</dbReference>
<dbReference type="GO" id="GO:0016020">
    <property type="term" value="C:membrane"/>
    <property type="evidence" value="ECO:0007669"/>
    <property type="project" value="UniProtKB-SubCell"/>
</dbReference>
<dbReference type="Proteomes" id="UP001418222">
    <property type="component" value="Unassembled WGS sequence"/>
</dbReference>
<comment type="similarity">
    <text evidence="2 9">Belongs to the major facilitator superfamily. Sugar transporter (TC 2.A.1.1) family.</text>
</comment>
<keyword evidence="6" id="KW-0769">Symport</keyword>
<dbReference type="Gene3D" id="1.20.1250.20">
    <property type="entry name" value="MFS general substrate transporter like domains"/>
    <property type="match status" value="1"/>
</dbReference>
<dbReference type="InterPro" id="IPR045262">
    <property type="entry name" value="STP/PLT_plant"/>
</dbReference>
<evidence type="ECO:0000256" key="2">
    <source>
        <dbReference type="ARBA" id="ARBA00010992"/>
    </source>
</evidence>
<feature type="transmembrane region" description="Helical" evidence="10">
    <location>
        <begin position="22"/>
        <end position="42"/>
    </location>
</feature>
<reference evidence="12 13" key="1">
    <citation type="journal article" date="2022" name="Nat. Plants">
        <title>Genomes of leafy and leafless Platanthera orchids illuminate the evolution of mycoheterotrophy.</title>
        <authorList>
            <person name="Li M.H."/>
            <person name="Liu K.W."/>
            <person name="Li Z."/>
            <person name="Lu H.C."/>
            <person name="Ye Q.L."/>
            <person name="Zhang D."/>
            <person name="Wang J.Y."/>
            <person name="Li Y.F."/>
            <person name="Zhong Z.M."/>
            <person name="Liu X."/>
            <person name="Yu X."/>
            <person name="Liu D.K."/>
            <person name="Tu X.D."/>
            <person name="Liu B."/>
            <person name="Hao Y."/>
            <person name="Liao X.Y."/>
            <person name="Jiang Y.T."/>
            <person name="Sun W.H."/>
            <person name="Chen J."/>
            <person name="Chen Y.Q."/>
            <person name="Ai Y."/>
            <person name="Zhai J.W."/>
            <person name="Wu S.S."/>
            <person name="Zhou Z."/>
            <person name="Hsiao Y.Y."/>
            <person name="Wu W.L."/>
            <person name="Chen Y.Y."/>
            <person name="Lin Y.F."/>
            <person name="Hsu J.L."/>
            <person name="Li C.Y."/>
            <person name="Wang Z.W."/>
            <person name="Zhao X."/>
            <person name="Zhong W.Y."/>
            <person name="Ma X.K."/>
            <person name="Ma L."/>
            <person name="Huang J."/>
            <person name="Chen G.Z."/>
            <person name="Huang M.Z."/>
            <person name="Huang L."/>
            <person name="Peng D.H."/>
            <person name="Luo Y.B."/>
            <person name="Zou S.Q."/>
            <person name="Chen S.P."/>
            <person name="Lan S."/>
            <person name="Tsai W.C."/>
            <person name="Van de Peer Y."/>
            <person name="Liu Z.J."/>
        </authorList>
    </citation>
    <scope>NUCLEOTIDE SEQUENCE [LARGE SCALE GENOMIC DNA]</scope>
    <source>
        <strain evidence="12">Lor287</strain>
    </source>
</reference>
<dbReference type="SUPFAM" id="SSF103473">
    <property type="entry name" value="MFS general substrate transporter"/>
    <property type="match status" value="1"/>
</dbReference>
<dbReference type="InterPro" id="IPR005829">
    <property type="entry name" value="Sugar_transporter_CS"/>
</dbReference>
<feature type="transmembrane region" description="Helical" evidence="10">
    <location>
        <begin position="322"/>
        <end position="344"/>
    </location>
</feature>
<feature type="transmembrane region" description="Helical" evidence="10">
    <location>
        <begin position="387"/>
        <end position="407"/>
    </location>
</feature>
<keyword evidence="7 10" id="KW-1133">Transmembrane helix</keyword>
<dbReference type="EMBL" id="JBBWWQ010000004">
    <property type="protein sequence ID" value="KAK8949451.1"/>
    <property type="molecule type" value="Genomic_DNA"/>
</dbReference>
<evidence type="ECO:0000313" key="12">
    <source>
        <dbReference type="EMBL" id="KAK8949451.1"/>
    </source>
</evidence>
<feature type="transmembrane region" description="Helical" evidence="10">
    <location>
        <begin position="84"/>
        <end position="102"/>
    </location>
</feature>
<dbReference type="InterPro" id="IPR020846">
    <property type="entry name" value="MFS_dom"/>
</dbReference>
<comment type="subcellular location">
    <subcellularLocation>
        <location evidence="1">Membrane</location>
        <topology evidence="1">Multi-pass membrane protein</topology>
    </subcellularLocation>
</comment>
<dbReference type="CDD" id="cd17361">
    <property type="entry name" value="MFS_STP"/>
    <property type="match status" value="1"/>
</dbReference>
<evidence type="ECO:0000256" key="1">
    <source>
        <dbReference type="ARBA" id="ARBA00004141"/>
    </source>
</evidence>
<name>A0AAP0BUQ5_9ASPA</name>
<gene>
    <name evidence="12" type="primary">STP13</name>
    <name evidence="12" type="ORF">KSP39_PZI005102</name>
</gene>
<proteinExistence type="inferred from homology"/>
<dbReference type="GO" id="GO:0015145">
    <property type="term" value="F:monosaccharide transmembrane transporter activity"/>
    <property type="evidence" value="ECO:0007669"/>
    <property type="project" value="InterPro"/>
</dbReference>
<dbReference type="PROSITE" id="PS00216">
    <property type="entry name" value="SUGAR_TRANSPORT_1"/>
    <property type="match status" value="1"/>
</dbReference>
<evidence type="ECO:0000256" key="10">
    <source>
        <dbReference type="SAM" id="Phobius"/>
    </source>
</evidence>
<evidence type="ECO:0000256" key="6">
    <source>
        <dbReference type="ARBA" id="ARBA00022847"/>
    </source>
</evidence>
<evidence type="ECO:0000256" key="4">
    <source>
        <dbReference type="ARBA" id="ARBA00022597"/>
    </source>
</evidence>
<organism evidence="12 13">
    <name type="scientific">Platanthera zijinensis</name>
    <dbReference type="NCBI Taxonomy" id="2320716"/>
    <lineage>
        <taxon>Eukaryota</taxon>
        <taxon>Viridiplantae</taxon>
        <taxon>Streptophyta</taxon>
        <taxon>Embryophyta</taxon>
        <taxon>Tracheophyta</taxon>
        <taxon>Spermatophyta</taxon>
        <taxon>Magnoliopsida</taxon>
        <taxon>Liliopsida</taxon>
        <taxon>Asparagales</taxon>
        <taxon>Orchidaceae</taxon>
        <taxon>Orchidoideae</taxon>
        <taxon>Orchideae</taxon>
        <taxon>Orchidinae</taxon>
        <taxon>Platanthera</taxon>
    </lineage>
</organism>
<evidence type="ECO:0000256" key="8">
    <source>
        <dbReference type="ARBA" id="ARBA00023136"/>
    </source>
</evidence>
<dbReference type="FunFam" id="1.20.1250.20:FF:000002">
    <property type="entry name" value="Sugar transport protein 13"/>
    <property type="match status" value="1"/>
</dbReference>
<feature type="transmembrane region" description="Helical" evidence="10">
    <location>
        <begin position="351"/>
        <end position="375"/>
    </location>
</feature>
<evidence type="ECO:0000259" key="11">
    <source>
        <dbReference type="PROSITE" id="PS50850"/>
    </source>
</evidence>
<accession>A0AAP0BUQ5</accession>
<dbReference type="InterPro" id="IPR036259">
    <property type="entry name" value="MFS_trans_sf"/>
</dbReference>
<feature type="transmembrane region" description="Helical" evidence="10">
    <location>
        <begin position="139"/>
        <end position="161"/>
    </location>
</feature>
<dbReference type="InterPro" id="IPR005828">
    <property type="entry name" value="MFS_sugar_transport-like"/>
</dbReference>
<evidence type="ECO:0000256" key="7">
    <source>
        <dbReference type="ARBA" id="ARBA00022989"/>
    </source>
</evidence>
<dbReference type="NCBIfam" id="TIGR00879">
    <property type="entry name" value="SP"/>
    <property type="match status" value="1"/>
</dbReference>
<dbReference type="InterPro" id="IPR003663">
    <property type="entry name" value="Sugar/inositol_transpt"/>
</dbReference>
<evidence type="ECO:0000256" key="9">
    <source>
        <dbReference type="RuleBase" id="RU003346"/>
    </source>
</evidence>
<dbReference type="PANTHER" id="PTHR23500:SF357">
    <property type="entry name" value="IP12678P"/>
    <property type="match status" value="1"/>
</dbReference>
<keyword evidence="3 9" id="KW-0813">Transport</keyword>
<evidence type="ECO:0000313" key="13">
    <source>
        <dbReference type="Proteomes" id="UP001418222"/>
    </source>
</evidence>
<dbReference type="InterPro" id="IPR044778">
    <property type="entry name" value="MFS_STP/MST-like_plant"/>
</dbReference>
<feature type="transmembrane region" description="Helical" evidence="10">
    <location>
        <begin position="286"/>
        <end position="310"/>
    </location>
</feature>
<protein>
    <submittedName>
        <fullName evidence="12">Sugar transport protein 13</fullName>
    </submittedName>
</protein>
<keyword evidence="13" id="KW-1185">Reference proteome</keyword>
<feature type="domain" description="Major facilitator superfamily (MFS) profile" evidence="11">
    <location>
        <begin position="29"/>
        <end position="479"/>
    </location>
</feature>